<dbReference type="Proteomes" id="UP000176101">
    <property type="component" value="Unassembled WGS sequence"/>
</dbReference>
<evidence type="ECO:0000256" key="1">
    <source>
        <dbReference type="SAM" id="MobiDB-lite"/>
    </source>
</evidence>
<keyword evidence="3" id="KW-1185">Reference proteome</keyword>
<accession>A0A1E7KLI8</accession>
<proteinExistence type="predicted"/>
<protein>
    <submittedName>
        <fullName evidence="2">Uncharacterized protein</fullName>
    </submittedName>
</protein>
<dbReference type="EMBL" id="LJGU01000112">
    <property type="protein sequence ID" value="OEV04763.1"/>
    <property type="molecule type" value="Genomic_DNA"/>
</dbReference>
<gene>
    <name evidence="2" type="ORF">AN216_05670</name>
</gene>
<organism evidence="2 3">
    <name type="scientific">Streptomyces oceani</name>
    <dbReference type="NCBI Taxonomy" id="1075402"/>
    <lineage>
        <taxon>Bacteria</taxon>
        <taxon>Bacillati</taxon>
        <taxon>Actinomycetota</taxon>
        <taxon>Actinomycetes</taxon>
        <taxon>Kitasatosporales</taxon>
        <taxon>Streptomycetaceae</taxon>
        <taxon>Streptomyces</taxon>
    </lineage>
</organism>
<comment type="caution">
    <text evidence="2">The sequence shown here is derived from an EMBL/GenBank/DDBJ whole genome shotgun (WGS) entry which is preliminary data.</text>
</comment>
<evidence type="ECO:0000313" key="2">
    <source>
        <dbReference type="EMBL" id="OEV04763.1"/>
    </source>
</evidence>
<feature type="region of interest" description="Disordered" evidence="1">
    <location>
        <begin position="1"/>
        <end position="92"/>
    </location>
</feature>
<name>A0A1E7KLI8_9ACTN</name>
<evidence type="ECO:0000313" key="3">
    <source>
        <dbReference type="Proteomes" id="UP000176101"/>
    </source>
</evidence>
<dbReference type="AlphaFoldDB" id="A0A1E7KLI8"/>
<sequence>MGREYPGEWLPRSGTRFRQPPATGPAVRPSPYPAPVRTRPPGGSARVRTAHKRLSAAPGPDRARGQPRQARCGRLTNDRNGCRSWSRAPTDR</sequence>
<reference evidence="2 3" key="1">
    <citation type="journal article" date="2016" name="Front. Microbiol.">
        <title>Comparative Genomics Analysis of Streptomyces Species Reveals Their Adaptation to the Marine Environment and Their Diversity at the Genomic Level.</title>
        <authorList>
            <person name="Tian X."/>
            <person name="Zhang Z."/>
            <person name="Yang T."/>
            <person name="Chen M."/>
            <person name="Li J."/>
            <person name="Chen F."/>
            <person name="Yang J."/>
            <person name="Li W."/>
            <person name="Zhang B."/>
            <person name="Zhang Z."/>
            <person name="Wu J."/>
            <person name="Zhang C."/>
            <person name="Long L."/>
            <person name="Xiao J."/>
        </authorList>
    </citation>
    <scope>NUCLEOTIDE SEQUENCE [LARGE SCALE GENOMIC DNA]</scope>
    <source>
        <strain evidence="2 3">SCSIO 02100</strain>
    </source>
</reference>